<dbReference type="PROSITE" id="PS51208">
    <property type="entry name" value="AUTOTRANSPORTER"/>
    <property type="match status" value="1"/>
</dbReference>
<evidence type="ECO:0000313" key="2">
    <source>
        <dbReference type="EMBL" id="TBO34511.1"/>
    </source>
</evidence>
<evidence type="ECO:0000259" key="1">
    <source>
        <dbReference type="PROSITE" id="PS51208"/>
    </source>
</evidence>
<dbReference type="SMART" id="SM00869">
    <property type="entry name" value="Autotransporter"/>
    <property type="match status" value="1"/>
</dbReference>
<evidence type="ECO:0000313" key="3">
    <source>
        <dbReference type="Proteomes" id="UP000292120"/>
    </source>
</evidence>
<gene>
    <name evidence="2" type="ORF">EYS42_03645</name>
</gene>
<reference evidence="2 3" key="1">
    <citation type="submission" date="2019-02" db="EMBL/GenBank/DDBJ databases">
        <title>Aquabacterium sp. strain KMB7.</title>
        <authorList>
            <person name="Chen W.-M."/>
        </authorList>
    </citation>
    <scope>NUCLEOTIDE SEQUENCE [LARGE SCALE GENOMIC DNA]</scope>
    <source>
        <strain evidence="2 3">KMB7</strain>
    </source>
</reference>
<dbReference type="GO" id="GO:0019867">
    <property type="term" value="C:outer membrane"/>
    <property type="evidence" value="ECO:0007669"/>
    <property type="project" value="InterPro"/>
</dbReference>
<organism evidence="2 3">
    <name type="scientific">Aquabacterium lacunae</name>
    <dbReference type="NCBI Taxonomy" id="2528630"/>
    <lineage>
        <taxon>Bacteria</taxon>
        <taxon>Pseudomonadati</taxon>
        <taxon>Pseudomonadota</taxon>
        <taxon>Betaproteobacteria</taxon>
        <taxon>Burkholderiales</taxon>
        <taxon>Aquabacterium</taxon>
    </lineage>
</organism>
<dbReference type="InterPro" id="IPR005546">
    <property type="entry name" value="Autotransporte_beta"/>
</dbReference>
<dbReference type="SUPFAM" id="SSF103515">
    <property type="entry name" value="Autotransporter"/>
    <property type="match status" value="1"/>
</dbReference>
<dbReference type="Gene3D" id="2.40.128.130">
    <property type="entry name" value="Autotransporter beta-domain"/>
    <property type="match status" value="1"/>
</dbReference>
<sequence length="452" mass="48741">MAYAAWKNLRLQTRRHSTSGMPTLQGEASPPLVGKACLRVGFKFLSMPLTPLLSPTRVWLVLTPVAVAACWWPLITQAQAMTASADIPCAAPNEAPAEAPAEEFIPDSDGTRFIDRDIETALTRERAAAIGQNVSATECGPLVQGGVLALHSQQALRLQLHQQQLRVLQRQQADRLGGSPWLRGERRLSVWAQGASHTADQGAMANAAGLAQSSADLNLGADYRLSEQAVVGAGLSLQYPRLRWLGTASRVRGQQVGLSLYGLHELGRWGHLSLAVARSTDRYRSTTDLGDGTVVDGRQRGHTTGLSLQWGHDLAWGAHSVSPYLRLDQVRTRLTDATVGDTQGRSDAASVGVQWQASVLQTWGVLLPYARVEWSETTRQRLTGASAQAYATAQGWLPAPAPQAADRHQGSAAVGLSSVNAKGMSLFADYEQGIGLRNTTHWRFSAGVRQEL</sequence>
<dbReference type="AlphaFoldDB" id="A0A4Q9H483"/>
<protein>
    <submittedName>
        <fullName evidence="2">Autotransporter outer membrane beta-barrel domain-containing protein</fullName>
    </submittedName>
</protein>
<feature type="domain" description="Autotransporter" evidence="1">
    <location>
        <begin position="183"/>
        <end position="452"/>
    </location>
</feature>
<dbReference type="Pfam" id="PF03797">
    <property type="entry name" value="Autotransporter"/>
    <property type="match status" value="1"/>
</dbReference>
<dbReference type="Proteomes" id="UP000292120">
    <property type="component" value="Unassembled WGS sequence"/>
</dbReference>
<keyword evidence="3" id="KW-1185">Reference proteome</keyword>
<dbReference type="NCBIfam" id="TIGR01414">
    <property type="entry name" value="autotrans_barl"/>
    <property type="match status" value="1"/>
</dbReference>
<dbReference type="EMBL" id="SIXI01000001">
    <property type="protein sequence ID" value="TBO34511.1"/>
    <property type="molecule type" value="Genomic_DNA"/>
</dbReference>
<accession>A0A4Q9H483</accession>
<name>A0A4Q9H483_9BURK</name>
<dbReference type="OrthoDB" id="5720638at2"/>
<dbReference type="InterPro" id="IPR006315">
    <property type="entry name" value="OM_autotransptr_brl_dom"/>
</dbReference>
<dbReference type="InterPro" id="IPR036709">
    <property type="entry name" value="Autotransporte_beta_dom_sf"/>
</dbReference>
<proteinExistence type="predicted"/>
<comment type="caution">
    <text evidence="2">The sequence shown here is derived from an EMBL/GenBank/DDBJ whole genome shotgun (WGS) entry which is preliminary data.</text>
</comment>